<dbReference type="PROSITE" id="PS50111">
    <property type="entry name" value="CHEMOTAXIS_TRANSDUC_2"/>
    <property type="match status" value="1"/>
</dbReference>
<feature type="compositionally biased region" description="Basic and acidic residues" evidence="3">
    <location>
        <begin position="20"/>
        <end position="34"/>
    </location>
</feature>
<dbReference type="Gene3D" id="2.40.10.220">
    <property type="entry name" value="predicted glycosyltransferase like domains"/>
    <property type="match status" value="1"/>
</dbReference>
<dbReference type="PANTHER" id="PTHR32089">
    <property type="entry name" value="METHYL-ACCEPTING CHEMOTAXIS PROTEIN MCPB"/>
    <property type="match status" value="1"/>
</dbReference>
<evidence type="ECO:0000256" key="1">
    <source>
        <dbReference type="ARBA" id="ARBA00023224"/>
    </source>
</evidence>
<name>A0ABU8TPJ1_9HYPH</name>
<dbReference type="Proteomes" id="UP001385499">
    <property type="component" value="Unassembled WGS sequence"/>
</dbReference>
<evidence type="ECO:0000313" key="6">
    <source>
        <dbReference type="Proteomes" id="UP001385499"/>
    </source>
</evidence>
<dbReference type="Gene3D" id="1.10.287.950">
    <property type="entry name" value="Methyl-accepting chemotaxis protein"/>
    <property type="match status" value="1"/>
</dbReference>
<keyword evidence="6" id="KW-1185">Reference proteome</keyword>
<dbReference type="SUPFAM" id="SSF141371">
    <property type="entry name" value="PilZ domain-like"/>
    <property type="match status" value="1"/>
</dbReference>
<keyword evidence="1 2" id="KW-0807">Transducer</keyword>
<dbReference type="EMBL" id="JBAKIA010000015">
    <property type="protein sequence ID" value="MEJ8476092.1"/>
    <property type="molecule type" value="Genomic_DNA"/>
</dbReference>
<proteinExistence type="predicted"/>
<sequence>MNLLRFKAKKTQNSDDPEDIDTHQEATPAHDKTQTTDSMSFTLTAIEDDLHVAAKGVSKTAKAVQDKISEQFQLLNHIQTESSNLREQSAEASSNATALANSISELATSSNEIGKQVVLSSELAEQARDVADEANVGVLDLKNAIEDIANVVRLISDVAKQTNLLALNATIEAARAGEAGKGFAVVANEVKSLSVETQTATNEIVSNIDRLKASAETSIGSVNKIIDVIGQIRPSFSAVENAVQEQITTTAQIGEQASETAAFVQEVTGRADAIDASTNDAVSVASEASKASSDMGTSAQSLGNRFTMMIRQSALGDRRKFDRLPARLKGQAQVDGKTLPIETLDISEGGMLFKSTEDTAFRRGQRLSVSLNDLGPCHADVAHVSDNGVHCAFVSPDEAFKDRLERTIERIHRENKTYVERAQEGATQISDAMEQLIASSKLNIDDLFDTNYQPIQGTNPQQYDTSYLKDLESAIPDIQEAILATDKSMAFCAAVDRNGFLPVHNQIYSHPQRPDDPAWNAGNCRNKRIFDDRAGLSAGRNTRPFLIQTYARDMGNGNFVWMREIDAPIIVGGRHWGGFRTAYKL</sequence>
<comment type="caution">
    <text evidence="5">The sequence shown here is derived from an EMBL/GenBank/DDBJ whole genome shotgun (WGS) entry which is preliminary data.</text>
</comment>
<dbReference type="PANTHER" id="PTHR32089:SF112">
    <property type="entry name" value="LYSOZYME-LIKE PROTEIN-RELATED"/>
    <property type="match status" value="1"/>
</dbReference>
<evidence type="ECO:0000256" key="3">
    <source>
        <dbReference type="SAM" id="MobiDB-lite"/>
    </source>
</evidence>
<feature type="compositionally biased region" description="Basic residues" evidence="3">
    <location>
        <begin position="1"/>
        <end position="10"/>
    </location>
</feature>
<dbReference type="RefSeq" id="WP_340276446.1">
    <property type="nucleotide sequence ID" value="NZ_JBAKIA010000015.1"/>
</dbReference>
<dbReference type="InterPro" id="IPR009875">
    <property type="entry name" value="PilZ_domain"/>
</dbReference>
<evidence type="ECO:0000313" key="5">
    <source>
        <dbReference type="EMBL" id="MEJ8476092.1"/>
    </source>
</evidence>
<reference evidence="5 6" key="1">
    <citation type="submission" date="2024-02" db="EMBL/GenBank/DDBJ databases">
        <title>Roseibium algae sp. nov., isolated from marine alga (Grateloupia sp.), showing potential in myo-inositol conversion.</title>
        <authorList>
            <person name="Wang Y."/>
        </authorList>
    </citation>
    <scope>NUCLEOTIDE SEQUENCE [LARGE SCALE GENOMIC DNA]</scope>
    <source>
        <strain evidence="5 6">H3510</strain>
    </source>
</reference>
<feature type="domain" description="Methyl-accepting transducer" evidence="4">
    <location>
        <begin position="46"/>
        <end position="296"/>
    </location>
</feature>
<dbReference type="Pfam" id="PF07238">
    <property type="entry name" value="PilZ"/>
    <property type="match status" value="1"/>
</dbReference>
<dbReference type="SMART" id="SM00283">
    <property type="entry name" value="MA"/>
    <property type="match status" value="1"/>
</dbReference>
<accession>A0ABU8TPJ1</accession>
<dbReference type="Pfam" id="PF00015">
    <property type="entry name" value="MCPsignal"/>
    <property type="match status" value="1"/>
</dbReference>
<gene>
    <name evidence="5" type="ORF">V6575_18530</name>
</gene>
<evidence type="ECO:0000256" key="2">
    <source>
        <dbReference type="PROSITE-ProRule" id="PRU00284"/>
    </source>
</evidence>
<protein>
    <submittedName>
        <fullName evidence="5">Methyl-accepting chemotaxis protein</fullName>
    </submittedName>
</protein>
<dbReference type="InterPro" id="IPR004089">
    <property type="entry name" value="MCPsignal_dom"/>
</dbReference>
<dbReference type="SUPFAM" id="SSF58104">
    <property type="entry name" value="Methyl-accepting chemotaxis protein (MCP) signaling domain"/>
    <property type="match status" value="1"/>
</dbReference>
<feature type="region of interest" description="Disordered" evidence="3">
    <location>
        <begin position="1"/>
        <end position="36"/>
    </location>
</feature>
<organism evidence="5 6">
    <name type="scientific">Roseibium algae</name>
    <dbReference type="NCBI Taxonomy" id="3123038"/>
    <lineage>
        <taxon>Bacteria</taxon>
        <taxon>Pseudomonadati</taxon>
        <taxon>Pseudomonadota</taxon>
        <taxon>Alphaproteobacteria</taxon>
        <taxon>Hyphomicrobiales</taxon>
        <taxon>Stappiaceae</taxon>
        <taxon>Roseibium</taxon>
    </lineage>
</organism>
<evidence type="ECO:0000259" key="4">
    <source>
        <dbReference type="PROSITE" id="PS50111"/>
    </source>
</evidence>